<accession>A0A2U2CCN5</accession>
<dbReference type="Gene3D" id="3.40.190.150">
    <property type="entry name" value="Bordetella uptake gene, domain 1"/>
    <property type="match status" value="1"/>
</dbReference>
<protein>
    <recommendedName>
        <fullName evidence="5">Tripartite tricarboxylate transporter substrate binding protein</fullName>
    </recommendedName>
</protein>
<evidence type="ECO:0000256" key="2">
    <source>
        <dbReference type="SAM" id="SignalP"/>
    </source>
</evidence>
<evidence type="ECO:0008006" key="5">
    <source>
        <dbReference type="Google" id="ProtNLM"/>
    </source>
</evidence>
<feature type="chain" id="PRO_5015533502" description="Tripartite tricarboxylate transporter substrate binding protein" evidence="2">
    <location>
        <begin position="39"/>
        <end position="337"/>
    </location>
</feature>
<organism evidence="3 4">
    <name type="scientific">Pararhodobacter marinus</name>
    <dbReference type="NCBI Taxonomy" id="2184063"/>
    <lineage>
        <taxon>Bacteria</taxon>
        <taxon>Pseudomonadati</taxon>
        <taxon>Pseudomonadota</taxon>
        <taxon>Alphaproteobacteria</taxon>
        <taxon>Rhodobacterales</taxon>
        <taxon>Paracoccaceae</taxon>
        <taxon>Pararhodobacter</taxon>
    </lineage>
</organism>
<dbReference type="PANTHER" id="PTHR42928:SF5">
    <property type="entry name" value="BLR1237 PROTEIN"/>
    <property type="match status" value="1"/>
</dbReference>
<dbReference type="InterPro" id="IPR005064">
    <property type="entry name" value="BUG"/>
</dbReference>
<dbReference type="SUPFAM" id="SSF53850">
    <property type="entry name" value="Periplasmic binding protein-like II"/>
    <property type="match status" value="1"/>
</dbReference>
<dbReference type="Proteomes" id="UP000244940">
    <property type="component" value="Unassembled WGS sequence"/>
</dbReference>
<proteinExistence type="inferred from homology"/>
<gene>
    <name evidence="3" type="ORF">C4N9_07885</name>
</gene>
<comment type="similarity">
    <text evidence="1">Belongs to the UPF0065 (bug) family.</text>
</comment>
<dbReference type="AlphaFoldDB" id="A0A2U2CCN5"/>
<dbReference type="EMBL" id="QEYD01000004">
    <property type="protein sequence ID" value="PWE29655.1"/>
    <property type="molecule type" value="Genomic_DNA"/>
</dbReference>
<dbReference type="PANTHER" id="PTHR42928">
    <property type="entry name" value="TRICARBOXYLATE-BINDING PROTEIN"/>
    <property type="match status" value="1"/>
</dbReference>
<keyword evidence="4" id="KW-1185">Reference proteome</keyword>
<evidence type="ECO:0000313" key="3">
    <source>
        <dbReference type="EMBL" id="PWE29655.1"/>
    </source>
</evidence>
<dbReference type="PIRSF" id="PIRSF017082">
    <property type="entry name" value="YflP"/>
    <property type="match status" value="1"/>
</dbReference>
<dbReference type="Gene3D" id="3.40.190.10">
    <property type="entry name" value="Periplasmic binding protein-like II"/>
    <property type="match status" value="1"/>
</dbReference>
<dbReference type="OrthoDB" id="9780943at2"/>
<dbReference type="Pfam" id="PF03401">
    <property type="entry name" value="TctC"/>
    <property type="match status" value="1"/>
</dbReference>
<sequence length="337" mass="35692">MIPSFLRLLPKKGSLPMSFRAATALTLAAALMGSTALAEPGAWSDEPVRIVVTFPPGGTSDLIARILAQYFESEFGQRAVVDNRPGAGGTVAADYVAQQDPDGTTLILGNNAPFTIAPTQFDSLPYDPMAGFTHIAYLGASTPALYVQPTMGIATLDDFIAYANENGITYGSSGVGSITHILGQAVDSALGIEQIHVPYQGSAPAIQDFRAGVLESYYDMLAQNRDLINDGETLPLALAAPARSPLFPQIPTFRELGYDVVIENWTGLSGPAGMDPETVQTIHDTVEAIMAMQPVVDQLAQWGITHTAMTSEEFTGFVGGTIETWRPLILSANVNGG</sequence>
<feature type="signal peptide" evidence="2">
    <location>
        <begin position="1"/>
        <end position="38"/>
    </location>
</feature>
<dbReference type="CDD" id="cd07012">
    <property type="entry name" value="PBP2_Bug_TTT"/>
    <property type="match status" value="1"/>
</dbReference>
<reference evidence="3 4" key="1">
    <citation type="submission" date="2018-05" db="EMBL/GenBank/DDBJ databases">
        <title>Pararhodobacter marina sp. nov., isolated from deep-sea water of the Indian Ocean.</title>
        <authorList>
            <person name="Lai Q.Sr."/>
            <person name="Liu X."/>
            <person name="Shao Z."/>
        </authorList>
    </citation>
    <scope>NUCLEOTIDE SEQUENCE [LARGE SCALE GENOMIC DNA]</scope>
    <source>
        <strain evidence="3 4">CIC4N-9</strain>
    </source>
</reference>
<dbReference type="InterPro" id="IPR042100">
    <property type="entry name" value="Bug_dom1"/>
</dbReference>
<comment type="caution">
    <text evidence="3">The sequence shown here is derived from an EMBL/GenBank/DDBJ whole genome shotgun (WGS) entry which is preliminary data.</text>
</comment>
<evidence type="ECO:0000256" key="1">
    <source>
        <dbReference type="ARBA" id="ARBA00006987"/>
    </source>
</evidence>
<name>A0A2U2CCN5_9RHOB</name>
<evidence type="ECO:0000313" key="4">
    <source>
        <dbReference type="Proteomes" id="UP000244940"/>
    </source>
</evidence>
<keyword evidence="2" id="KW-0732">Signal</keyword>